<evidence type="ECO:0000313" key="2">
    <source>
        <dbReference type="EMBL" id="MDQ0111799.1"/>
    </source>
</evidence>
<dbReference type="Proteomes" id="UP001229346">
    <property type="component" value="Unassembled WGS sequence"/>
</dbReference>
<dbReference type="Gene3D" id="3.20.20.190">
    <property type="entry name" value="Phosphatidylinositol (PI) phosphodiesterase"/>
    <property type="match status" value="1"/>
</dbReference>
<feature type="domain" description="GP-PDE" evidence="1">
    <location>
        <begin position="3"/>
        <end position="240"/>
    </location>
</feature>
<protein>
    <submittedName>
        <fullName evidence="2">Glycerophosphoryl diester phosphodiesterase</fullName>
        <ecNumber evidence="2">3.1.4.46</ecNumber>
    </submittedName>
</protein>
<dbReference type="GO" id="GO:0008889">
    <property type="term" value="F:glycerophosphodiester phosphodiesterase activity"/>
    <property type="evidence" value="ECO:0007669"/>
    <property type="project" value="UniProtKB-EC"/>
</dbReference>
<comment type="caution">
    <text evidence="2">The sequence shown here is derived from an EMBL/GenBank/DDBJ whole genome shotgun (WGS) entry which is preliminary data.</text>
</comment>
<dbReference type="PANTHER" id="PTHR46211:SF1">
    <property type="entry name" value="GLYCEROPHOSPHODIESTER PHOSPHODIESTERASE, CYTOPLASMIC"/>
    <property type="match status" value="1"/>
</dbReference>
<dbReference type="EMBL" id="JAUSSU010000002">
    <property type="protein sequence ID" value="MDQ0111799.1"/>
    <property type="molecule type" value="Genomic_DNA"/>
</dbReference>
<organism evidence="2 3">
    <name type="scientific">Paenibacillus harenae</name>
    <dbReference type="NCBI Taxonomy" id="306543"/>
    <lineage>
        <taxon>Bacteria</taxon>
        <taxon>Bacillati</taxon>
        <taxon>Bacillota</taxon>
        <taxon>Bacilli</taxon>
        <taxon>Bacillales</taxon>
        <taxon>Paenibacillaceae</taxon>
        <taxon>Paenibacillus</taxon>
    </lineage>
</organism>
<dbReference type="RefSeq" id="WP_307202028.1">
    <property type="nucleotide sequence ID" value="NZ_JAUSSU010000002.1"/>
</dbReference>
<keyword evidence="2" id="KW-0378">Hydrolase</keyword>
<dbReference type="PROSITE" id="PS51704">
    <property type="entry name" value="GP_PDE"/>
    <property type="match status" value="1"/>
</dbReference>
<sequence>MRNPCVAHRGWSGRAPENTMAAIRLAIAEPDIEWIEIDVQLSKDHVPVVIHDYKLRRTTNGKGEVKDWTAAELAQLDAGHWFSQKYQGEPIPTLDDVLREAIGNCKLNIELKTDGIRYPMLEEKVLERIHAFDAVNEVVLTSFHEGALYNARKLSNKVRTGLILDAWRNSLPKELEELGADFLSIGFSRLNRERMAILNDAGIQTMAWTANDERTIRKLTELDSNLMICTNYPERWREALHRKTRASSVSQWLQW</sequence>
<gene>
    <name evidence="2" type="ORF">J2T15_001232</name>
</gene>
<evidence type="ECO:0000313" key="3">
    <source>
        <dbReference type="Proteomes" id="UP001229346"/>
    </source>
</evidence>
<dbReference type="PANTHER" id="PTHR46211">
    <property type="entry name" value="GLYCEROPHOSPHORYL DIESTER PHOSPHODIESTERASE"/>
    <property type="match status" value="1"/>
</dbReference>
<dbReference type="InterPro" id="IPR017946">
    <property type="entry name" value="PLC-like_Pdiesterase_TIM-brl"/>
</dbReference>
<dbReference type="InterPro" id="IPR030395">
    <property type="entry name" value="GP_PDE_dom"/>
</dbReference>
<dbReference type="SUPFAM" id="SSF51695">
    <property type="entry name" value="PLC-like phosphodiesterases"/>
    <property type="match status" value="1"/>
</dbReference>
<dbReference type="Pfam" id="PF03009">
    <property type="entry name" value="GDPD"/>
    <property type="match status" value="1"/>
</dbReference>
<name>A0ABT9TWQ1_PAEHA</name>
<accession>A0ABT9TWQ1</accession>
<proteinExistence type="predicted"/>
<keyword evidence="3" id="KW-1185">Reference proteome</keyword>
<dbReference type="EC" id="3.1.4.46" evidence="2"/>
<evidence type="ECO:0000259" key="1">
    <source>
        <dbReference type="PROSITE" id="PS51704"/>
    </source>
</evidence>
<reference evidence="2 3" key="1">
    <citation type="submission" date="2023-07" db="EMBL/GenBank/DDBJ databases">
        <title>Sorghum-associated microbial communities from plants grown in Nebraska, USA.</title>
        <authorList>
            <person name="Schachtman D."/>
        </authorList>
    </citation>
    <scope>NUCLEOTIDE SEQUENCE [LARGE SCALE GENOMIC DNA]</scope>
    <source>
        <strain evidence="2 3">CC482</strain>
    </source>
</reference>